<dbReference type="Pfam" id="PF02386">
    <property type="entry name" value="TrkH"/>
    <property type="match status" value="2"/>
</dbReference>
<evidence type="ECO:0000256" key="9">
    <source>
        <dbReference type="SAM" id="Phobius"/>
    </source>
</evidence>
<keyword evidence="3" id="KW-0813">Transport</keyword>
<gene>
    <name evidence="10" type="ordered locus">Hbut_0514</name>
</gene>
<evidence type="ECO:0000313" key="11">
    <source>
        <dbReference type="Proteomes" id="UP000002593"/>
    </source>
</evidence>
<feature type="transmembrane region" description="Helical" evidence="9">
    <location>
        <begin position="479"/>
        <end position="503"/>
    </location>
</feature>
<feature type="transmembrane region" description="Helical" evidence="9">
    <location>
        <begin position="58"/>
        <end position="79"/>
    </location>
</feature>
<feature type="transmembrane region" description="Helical" evidence="9">
    <location>
        <begin position="264"/>
        <end position="287"/>
    </location>
</feature>
<keyword evidence="11" id="KW-1185">Reference proteome</keyword>
<dbReference type="OrthoDB" id="111943at2157"/>
<comment type="subcellular location">
    <subcellularLocation>
        <location evidence="1">Cell membrane</location>
        <topology evidence="1">Multi-pass membrane protein</topology>
    </subcellularLocation>
</comment>
<feature type="transmembrane region" description="Helical" evidence="9">
    <location>
        <begin position="168"/>
        <end position="195"/>
    </location>
</feature>
<accession>A2BK65</accession>
<dbReference type="GeneID" id="4781956"/>
<feature type="transmembrane region" description="Helical" evidence="9">
    <location>
        <begin position="358"/>
        <end position="377"/>
    </location>
</feature>
<reference evidence="10 11" key="1">
    <citation type="journal article" date="2007" name="Archaea">
        <title>The genome of Hyperthermus butylicus: a sulfur-reducing, peptide fermenting, neutrophilic Crenarchaeote growing up to 108 degrees C.</title>
        <authorList>
            <person name="Brugger K."/>
            <person name="Chen L."/>
            <person name="Stark M."/>
            <person name="Zibat A."/>
            <person name="Redder P."/>
            <person name="Ruepp A."/>
            <person name="Awayez M."/>
            <person name="She Q."/>
            <person name="Garrett R.A."/>
            <person name="Klenk H.P."/>
        </authorList>
    </citation>
    <scope>NUCLEOTIDE SEQUENCE [LARGE SCALE GENOMIC DNA]</scope>
    <source>
        <strain evidence="11">DSM 5456 / JCM 9403 / PLM1-5</strain>
    </source>
</reference>
<feature type="transmembrane region" description="Helical" evidence="9">
    <location>
        <begin position="421"/>
        <end position="443"/>
    </location>
</feature>
<evidence type="ECO:0000256" key="7">
    <source>
        <dbReference type="ARBA" id="ARBA00023065"/>
    </source>
</evidence>
<feature type="transmembrane region" description="Helical" evidence="9">
    <location>
        <begin position="299"/>
        <end position="320"/>
    </location>
</feature>
<dbReference type="KEGG" id="hbu:Hbut_0514"/>
<evidence type="ECO:0000256" key="4">
    <source>
        <dbReference type="ARBA" id="ARBA00022475"/>
    </source>
</evidence>
<evidence type="ECO:0000256" key="6">
    <source>
        <dbReference type="ARBA" id="ARBA00022989"/>
    </source>
</evidence>
<dbReference type="RefSeq" id="WP_011821694.1">
    <property type="nucleotide sequence ID" value="NC_008818.1"/>
</dbReference>
<evidence type="ECO:0000256" key="2">
    <source>
        <dbReference type="ARBA" id="ARBA00009137"/>
    </source>
</evidence>
<dbReference type="EnsemblBacteria" id="ABM80376">
    <property type="protein sequence ID" value="ABM80376"/>
    <property type="gene ID" value="Hbut_0514"/>
</dbReference>
<keyword evidence="5 9" id="KW-0812">Transmembrane</keyword>
<evidence type="ECO:0000256" key="5">
    <source>
        <dbReference type="ARBA" id="ARBA00022692"/>
    </source>
</evidence>
<dbReference type="GO" id="GO:0005886">
    <property type="term" value="C:plasma membrane"/>
    <property type="evidence" value="ECO:0007669"/>
    <property type="project" value="UniProtKB-SubCell"/>
</dbReference>
<evidence type="ECO:0000256" key="3">
    <source>
        <dbReference type="ARBA" id="ARBA00022448"/>
    </source>
</evidence>
<dbReference type="AlphaFoldDB" id="A2BK65"/>
<feature type="transmembrane region" description="Helical" evidence="9">
    <location>
        <begin position="28"/>
        <end position="52"/>
    </location>
</feature>
<dbReference type="GO" id="GO:0008324">
    <property type="term" value="F:monoatomic cation transmembrane transporter activity"/>
    <property type="evidence" value="ECO:0007669"/>
    <property type="project" value="InterPro"/>
</dbReference>
<dbReference type="PANTHER" id="PTHR32024">
    <property type="entry name" value="TRK SYSTEM POTASSIUM UPTAKE PROTEIN TRKG-RELATED"/>
    <property type="match status" value="1"/>
</dbReference>
<protein>
    <submittedName>
        <fullName evidence="10">Trk-type K+ transport system, membrane component</fullName>
    </submittedName>
</protein>
<organism evidence="10 11">
    <name type="scientific">Hyperthermus butylicus (strain DSM 5456 / JCM 9403 / PLM1-5)</name>
    <dbReference type="NCBI Taxonomy" id="415426"/>
    <lineage>
        <taxon>Archaea</taxon>
        <taxon>Thermoproteota</taxon>
        <taxon>Thermoprotei</taxon>
        <taxon>Desulfurococcales</taxon>
        <taxon>Pyrodictiaceae</taxon>
        <taxon>Hyperthermus</taxon>
    </lineage>
</organism>
<keyword evidence="8 9" id="KW-0472">Membrane</keyword>
<dbReference type="InterPro" id="IPR003445">
    <property type="entry name" value="Cat_transpt"/>
</dbReference>
<dbReference type="GO" id="GO:0030001">
    <property type="term" value="P:metal ion transport"/>
    <property type="evidence" value="ECO:0007669"/>
    <property type="project" value="UniProtKB-ARBA"/>
</dbReference>
<dbReference type="Proteomes" id="UP000002593">
    <property type="component" value="Chromosome"/>
</dbReference>
<sequence>MAGREETSARLEAVARRQRHLPLRVNPLLRYTSLPFIVAGLSHVLAGIFGLFEGDHNYSLQLLAWGSIFIAVGYAWINFMEPSRSITREEAIVLVAYSWVTTPIISALPVYVSLGIPFIDAWFESVSGFTATGLTIFTGQVNPDYGVYIPSIEELPASILWWRAVTEWFGGFGIVVMFFTMVRLGGLPAHLVGFAEGRFERLEPSIARSLRALMELYLMLTIMGAIGLYLAGMTPSDAVYHSMTGIATGGFSTHTTSIGFYDSLLIESVTVVIMLTGAMNFADLYAILKGIPRRFSGEIQSLLAVAFLASTAAAVMLYTAGWSPKGFLRDAIFHVVSALTGTGFGIDDLSSAPPDFKALLIPIMLIGGSIFSTSSGLKQYRLMVIVKSILWSVSEVIYGGRRVIARSVGGRPVTISELQNVISVAALLTLTEFAGALALSALLPTRSFVDAAFETASALANVGLSVGITSAAASIPVKLVLIVIMTLGRLEVAGFLFALASLAKMLRR</sequence>
<evidence type="ECO:0000256" key="8">
    <source>
        <dbReference type="ARBA" id="ARBA00023136"/>
    </source>
</evidence>
<proteinExistence type="inferred from homology"/>
<feature type="transmembrane region" description="Helical" evidence="9">
    <location>
        <begin position="91"/>
        <end position="112"/>
    </location>
</feature>
<dbReference type="EMBL" id="CP000493">
    <property type="protein sequence ID" value="ABM80376.1"/>
    <property type="molecule type" value="Genomic_DNA"/>
</dbReference>
<dbReference type="PANTHER" id="PTHR32024:SF2">
    <property type="entry name" value="TRK SYSTEM POTASSIUM UPTAKE PROTEIN TRKG-RELATED"/>
    <property type="match status" value="1"/>
</dbReference>
<feature type="transmembrane region" description="Helical" evidence="9">
    <location>
        <begin position="216"/>
        <end position="234"/>
    </location>
</feature>
<dbReference type="HOGENOM" id="CLU_030708_3_0_2"/>
<name>A2BK65_HYPBU</name>
<evidence type="ECO:0000313" key="10">
    <source>
        <dbReference type="EMBL" id="ABM80376.1"/>
    </source>
</evidence>
<dbReference type="STRING" id="415426.Hbut_0514"/>
<comment type="similarity">
    <text evidence="2">Belongs to the TrkH potassium transport family.</text>
</comment>
<keyword evidence="7" id="KW-0406">Ion transport</keyword>
<keyword evidence="6 9" id="KW-1133">Transmembrane helix</keyword>
<keyword evidence="4" id="KW-1003">Cell membrane</keyword>
<evidence type="ECO:0000256" key="1">
    <source>
        <dbReference type="ARBA" id="ARBA00004651"/>
    </source>
</evidence>
<dbReference type="eggNOG" id="arCOG04145">
    <property type="taxonomic scope" value="Archaea"/>
</dbReference>